<accession>A0A1Y5ECE8</accession>
<organism evidence="2 3">
    <name type="scientific">Colwellia psychrerythraea</name>
    <name type="common">Vibrio psychroerythus</name>
    <dbReference type="NCBI Taxonomy" id="28229"/>
    <lineage>
        <taxon>Bacteria</taxon>
        <taxon>Pseudomonadati</taxon>
        <taxon>Pseudomonadota</taxon>
        <taxon>Gammaproteobacteria</taxon>
        <taxon>Alteromonadales</taxon>
        <taxon>Colwelliaceae</taxon>
        <taxon>Colwellia</taxon>
    </lineage>
</organism>
<keyword evidence="1" id="KW-0233">DNA recombination</keyword>
<dbReference type="Gene3D" id="1.10.443.10">
    <property type="entry name" value="Intergrase catalytic core"/>
    <property type="match status" value="1"/>
</dbReference>
<dbReference type="InterPro" id="IPR011010">
    <property type="entry name" value="DNA_brk_join_enz"/>
</dbReference>
<dbReference type="EMBL" id="MAAF01000067">
    <property type="protein sequence ID" value="OUR79970.1"/>
    <property type="molecule type" value="Genomic_DNA"/>
</dbReference>
<dbReference type="GO" id="GO:0006310">
    <property type="term" value="P:DNA recombination"/>
    <property type="evidence" value="ECO:0007669"/>
    <property type="project" value="UniProtKB-KW"/>
</dbReference>
<dbReference type="GO" id="GO:0003677">
    <property type="term" value="F:DNA binding"/>
    <property type="evidence" value="ECO:0007669"/>
    <property type="project" value="InterPro"/>
</dbReference>
<dbReference type="InterPro" id="IPR013762">
    <property type="entry name" value="Integrase-like_cat_sf"/>
</dbReference>
<proteinExistence type="predicted"/>
<reference evidence="3" key="1">
    <citation type="journal article" date="2017" name="Proc. Natl. Acad. Sci. U.S.A.">
        <title>Simulation of Deepwater Horizon oil plume reveals substrate specialization within a complex community of hydrocarbon degraders.</title>
        <authorList>
            <person name="Hu P."/>
            <person name="Dubinsky E.A."/>
            <person name="Probst A.J."/>
            <person name="Wang J."/>
            <person name="Sieber C.M.K."/>
            <person name="Tom L.M."/>
            <person name="Gardinali P."/>
            <person name="Banfield J.F."/>
            <person name="Atlas R.M."/>
            <person name="Andersen G.L."/>
        </authorList>
    </citation>
    <scope>NUCLEOTIDE SEQUENCE [LARGE SCALE GENOMIC DNA]</scope>
</reference>
<protein>
    <submittedName>
        <fullName evidence="2">Uncharacterized protein</fullName>
    </submittedName>
</protein>
<comment type="caution">
    <text evidence="2">The sequence shown here is derived from an EMBL/GenBank/DDBJ whole genome shotgun (WGS) entry which is preliminary data.</text>
</comment>
<gene>
    <name evidence="2" type="ORF">A9Q75_11315</name>
</gene>
<dbReference type="SUPFAM" id="SSF56349">
    <property type="entry name" value="DNA breaking-rejoining enzymes"/>
    <property type="match status" value="1"/>
</dbReference>
<evidence type="ECO:0000313" key="2">
    <source>
        <dbReference type="EMBL" id="OUR79970.1"/>
    </source>
</evidence>
<dbReference type="Proteomes" id="UP000243053">
    <property type="component" value="Unassembled WGS sequence"/>
</dbReference>
<evidence type="ECO:0000313" key="3">
    <source>
        <dbReference type="Proteomes" id="UP000243053"/>
    </source>
</evidence>
<sequence>MRNLTLSTAPTIKFDEKSGCQRVSFFDESIALNSKYLRLVWHNEDDVTLYITSGIEGNSKEREFKLSDIHLPYNGQVKPLCLTPFVITLLKVLNERVSTTPPTSSTSHKTITDFYHTCLKVIEYLALNGATSIKTSVKQTDAIINELSDGRTWYALLNTKQRFDEQYKGQSLLINGTGKTKNRCSFDLTELKKIIGTAQFNKSINDIPEEIISHLNVPSNLRTPYAYNGNATKVEYSVRYYFKAFQALNALFRNEALSSPVTNPDKLAKEISTLDPERTPTPSVDQVTILTKALFDVLRNKKIIGDLFNKARNLIEDPEFGSHLIANGLADFCSGQHTIALSGTDYHICGFKQLYKEDKDKFDALYKYHITLAGALKAFKGAAANLVLLFTGFRAEEVVGEYQGIHRNDYNYDENKQMTELSHYVSKDQVDDFIKRNITIGPIVGQILVKLDALNESCCNNYTETTSLFQNSLIGTNGGQGSMLELSANTATQNPMRYEFTRLNIDVPTPKQFRRYFAVMYFHQFDNPDIRALQQHYGHDSEEKTEIYVTDPDARQVGKSIQDVIPVKFIPTASQTEDTEFYKIFEDARSEKLLSLVQNALDIKSYGSFQRVVRAIYGKIHRDTVYSELNNDVKVKQAKDLAKHLEGKGYRVEVYDHGNCTNSEDIADFSEGKCTNKSTNEIEREHASGVFCQGCAYHDVQPQNIKNLVIQKEVLESKLSSDSIDDIFSGSALTPLEIEQTKGSINDLKKVISQYQEFE</sequence>
<dbReference type="AlphaFoldDB" id="A0A1Y5ECE8"/>
<name>A0A1Y5ECE8_COLPS</name>
<dbReference type="GO" id="GO:0015074">
    <property type="term" value="P:DNA integration"/>
    <property type="evidence" value="ECO:0007669"/>
    <property type="project" value="InterPro"/>
</dbReference>
<evidence type="ECO:0000256" key="1">
    <source>
        <dbReference type="ARBA" id="ARBA00023172"/>
    </source>
</evidence>